<keyword evidence="3" id="KW-1185">Reference proteome</keyword>
<evidence type="ECO:0000313" key="3">
    <source>
        <dbReference type="Proteomes" id="UP000828390"/>
    </source>
</evidence>
<evidence type="ECO:0000256" key="1">
    <source>
        <dbReference type="SAM" id="MobiDB-lite"/>
    </source>
</evidence>
<dbReference type="AlphaFoldDB" id="A0A9D4MTS0"/>
<dbReference type="EMBL" id="JAIWYP010000001">
    <property type="protein sequence ID" value="KAH3883732.1"/>
    <property type="molecule type" value="Genomic_DNA"/>
</dbReference>
<feature type="region of interest" description="Disordered" evidence="1">
    <location>
        <begin position="1"/>
        <end position="35"/>
    </location>
</feature>
<gene>
    <name evidence="2" type="ORF">DPMN_007700</name>
</gene>
<feature type="compositionally biased region" description="Low complexity" evidence="1">
    <location>
        <begin position="16"/>
        <end position="28"/>
    </location>
</feature>
<reference evidence="2" key="2">
    <citation type="submission" date="2020-11" db="EMBL/GenBank/DDBJ databases">
        <authorList>
            <person name="McCartney M.A."/>
            <person name="Auch B."/>
            <person name="Kono T."/>
            <person name="Mallez S."/>
            <person name="Becker A."/>
            <person name="Gohl D.M."/>
            <person name="Silverstein K.A.T."/>
            <person name="Koren S."/>
            <person name="Bechman K.B."/>
            <person name="Herman A."/>
            <person name="Abrahante J.E."/>
            <person name="Garbe J."/>
        </authorList>
    </citation>
    <scope>NUCLEOTIDE SEQUENCE</scope>
    <source>
        <strain evidence="2">Duluth1</strain>
        <tissue evidence="2">Whole animal</tissue>
    </source>
</reference>
<sequence>MESSHGKEANSSGLNEQQETEPTTPSTPGKMSCASAEAIARFRSFNMPEELNCADHVTHSGTHVAEVVYTERTAL</sequence>
<comment type="caution">
    <text evidence="2">The sequence shown here is derived from an EMBL/GenBank/DDBJ whole genome shotgun (WGS) entry which is preliminary data.</text>
</comment>
<accession>A0A9D4MTS0</accession>
<organism evidence="2 3">
    <name type="scientific">Dreissena polymorpha</name>
    <name type="common">Zebra mussel</name>
    <name type="synonym">Mytilus polymorpha</name>
    <dbReference type="NCBI Taxonomy" id="45954"/>
    <lineage>
        <taxon>Eukaryota</taxon>
        <taxon>Metazoa</taxon>
        <taxon>Spiralia</taxon>
        <taxon>Lophotrochozoa</taxon>
        <taxon>Mollusca</taxon>
        <taxon>Bivalvia</taxon>
        <taxon>Autobranchia</taxon>
        <taxon>Heteroconchia</taxon>
        <taxon>Euheterodonta</taxon>
        <taxon>Imparidentia</taxon>
        <taxon>Neoheterodontei</taxon>
        <taxon>Myida</taxon>
        <taxon>Dreissenoidea</taxon>
        <taxon>Dreissenidae</taxon>
        <taxon>Dreissena</taxon>
    </lineage>
</organism>
<evidence type="ECO:0000313" key="2">
    <source>
        <dbReference type="EMBL" id="KAH3883732.1"/>
    </source>
</evidence>
<dbReference type="Proteomes" id="UP000828390">
    <property type="component" value="Unassembled WGS sequence"/>
</dbReference>
<proteinExistence type="predicted"/>
<reference evidence="2" key="1">
    <citation type="journal article" date="2019" name="bioRxiv">
        <title>The Genome of the Zebra Mussel, Dreissena polymorpha: A Resource for Invasive Species Research.</title>
        <authorList>
            <person name="McCartney M.A."/>
            <person name="Auch B."/>
            <person name="Kono T."/>
            <person name="Mallez S."/>
            <person name="Zhang Y."/>
            <person name="Obille A."/>
            <person name="Becker A."/>
            <person name="Abrahante J.E."/>
            <person name="Garbe J."/>
            <person name="Badalamenti J.P."/>
            <person name="Herman A."/>
            <person name="Mangelson H."/>
            <person name="Liachko I."/>
            <person name="Sullivan S."/>
            <person name="Sone E.D."/>
            <person name="Koren S."/>
            <person name="Silverstein K.A.T."/>
            <person name="Beckman K.B."/>
            <person name="Gohl D.M."/>
        </authorList>
    </citation>
    <scope>NUCLEOTIDE SEQUENCE</scope>
    <source>
        <strain evidence="2">Duluth1</strain>
        <tissue evidence="2">Whole animal</tissue>
    </source>
</reference>
<protein>
    <submittedName>
        <fullName evidence="2">Uncharacterized protein</fullName>
    </submittedName>
</protein>
<name>A0A9D4MTS0_DREPO</name>